<reference evidence="4 5" key="1">
    <citation type="journal article" date="2021" name="Microb. Ecol.">
        <title>Candidatus Mesenet longicola: Novel Endosymbionts of Brontispa longissima that Induce Cytoplasmic Incompatibility.</title>
        <authorList>
            <person name="Takano S."/>
            <person name="Gotoh Y."/>
            <person name="Hayashi T."/>
        </authorList>
    </citation>
    <scope>NUCLEOTIDE SEQUENCE [LARGE SCALE GENOMIC DNA]</scope>
    <source>
        <strain evidence="4">L5</strain>
    </source>
</reference>
<keyword evidence="1" id="KW-0677">Repeat</keyword>
<evidence type="ECO:0000256" key="2">
    <source>
        <dbReference type="ARBA" id="ARBA00023043"/>
    </source>
</evidence>
<dbReference type="PROSITE" id="PS50297">
    <property type="entry name" value="ANK_REP_REGION"/>
    <property type="match status" value="1"/>
</dbReference>
<dbReference type="SMART" id="SM00248">
    <property type="entry name" value="ANK"/>
    <property type="match status" value="9"/>
</dbReference>
<name>A0A8J3MMM6_9RICK</name>
<accession>A0A8J3MMM6</accession>
<dbReference type="SUPFAM" id="SSF48403">
    <property type="entry name" value="Ankyrin repeat"/>
    <property type="match status" value="1"/>
</dbReference>
<dbReference type="EMBL" id="BNGU01000074">
    <property type="protein sequence ID" value="GHM60094.1"/>
    <property type="molecule type" value="Genomic_DNA"/>
</dbReference>
<evidence type="ECO:0000313" key="4">
    <source>
        <dbReference type="EMBL" id="GHM60094.1"/>
    </source>
</evidence>
<evidence type="ECO:0000256" key="3">
    <source>
        <dbReference type="PROSITE-ProRule" id="PRU00023"/>
    </source>
</evidence>
<feature type="repeat" description="ANK" evidence="3">
    <location>
        <begin position="178"/>
        <end position="213"/>
    </location>
</feature>
<organism evidence="4 5">
    <name type="scientific">Candidatus Mesenet longicola</name>
    <dbReference type="NCBI Taxonomy" id="1892558"/>
    <lineage>
        <taxon>Bacteria</taxon>
        <taxon>Pseudomonadati</taxon>
        <taxon>Pseudomonadota</taxon>
        <taxon>Alphaproteobacteria</taxon>
        <taxon>Rickettsiales</taxon>
        <taxon>Anaplasmataceae</taxon>
        <taxon>Candidatus Mesenet</taxon>
    </lineage>
</organism>
<protein>
    <recommendedName>
        <fullName evidence="6">Ankyrin repeat domain-containing protein</fullName>
    </recommendedName>
</protein>
<dbReference type="PANTHER" id="PTHR24198">
    <property type="entry name" value="ANKYRIN REPEAT AND PROTEIN KINASE DOMAIN-CONTAINING PROTEIN"/>
    <property type="match status" value="1"/>
</dbReference>
<dbReference type="PANTHER" id="PTHR24198:SF165">
    <property type="entry name" value="ANKYRIN REPEAT-CONTAINING PROTEIN-RELATED"/>
    <property type="match status" value="1"/>
</dbReference>
<proteinExistence type="predicted"/>
<dbReference type="InterPro" id="IPR002110">
    <property type="entry name" value="Ankyrin_rpt"/>
</dbReference>
<keyword evidence="2 3" id="KW-0040">ANK repeat</keyword>
<dbReference type="Proteomes" id="UP000637906">
    <property type="component" value="Unassembled WGS sequence"/>
</dbReference>
<dbReference type="Pfam" id="PF12796">
    <property type="entry name" value="Ank_2"/>
    <property type="match status" value="2"/>
</dbReference>
<keyword evidence="5" id="KW-1185">Reference proteome</keyword>
<dbReference type="PROSITE" id="PS50088">
    <property type="entry name" value="ANK_REPEAT"/>
    <property type="match status" value="2"/>
</dbReference>
<dbReference type="AlphaFoldDB" id="A0A8J3MMM6"/>
<sequence>MHERHTNQFTKYTANLKFLQKGGDIEKIWRSEQFENTLLHRALFFNAKISGQKKDEVLLIIESIKKAAETGLCNDCQEKLSPQNKELTVERRIKEFLNEQDKNGYTALLSSVTRAYKFQDKYNEYKEIVSLLLEAGANPNIAAENFLYPLHVAASNLDVRMTDILCKKEVKIGVTDKDGYTPLHTAIINCKEKYDKTIECLLKEGSNPNIATKKCISPLQTAVAFLNVKAVRILLEGGADPNHTDKGDRSALHFAINTMLEHPNNYKEIREIIELILNNKILKIEINKKNYDGFTPLQSVIAGNTQVSERIEIVKKFLNQQETDVNLQDQNGNTPIISAIRSHDEVNGKKIVELLLKHEACPNMQNYDGYGTLHACIIKEGDKTEIIELLLKFGAKVDQTTGNKSNTNTALAMAVKHGHIKQTQCLLKHAANPLKIIYASIDGKHKYSVLDSANHLFRLFTKLADQFSIYEKQNIIGKDIQSLVVDTNGHPIHLLSARLSQMFEDQKSYDIYSVIQKVNNRLGIQRQIKDLIKRSIQQQKPGNVLNIPPQELE</sequence>
<gene>
    <name evidence="4" type="ORF">sL5_10870</name>
</gene>
<evidence type="ECO:0000313" key="5">
    <source>
        <dbReference type="Proteomes" id="UP000637906"/>
    </source>
</evidence>
<comment type="caution">
    <text evidence="4">The sequence shown here is derived from an EMBL/GenBank/DDBJ whole genome shotgun (WGS) entry which is preliminary data.</text>
</comment>
<evidence type="ECO:0008006" key="6">
    <source>
        <dbReference type="Google" id="ProtNLM"/>
    </source>
</evidence>
<feature type="repeat" description="ANK" evidence="3">
    <location>
        <begin position="214"/>
        <end position="246"/>
    </location>
</feature>
<dbReference type="InterPro" id="IPR036770">
    <property type="entry name" value="Ankyrin_rpt-contain_sf"/>
</dbReference>
<evidence type="ECO:0000256" key="1">
    <source>
        <dbReference type="ARBA" id="ARBA00022737"/>
    </source>
</evidence>
<dbReference type="Gene3D" id="1.25.40.20">
    <property type="entry name" value="Ankyrin repeat-containing domain"/>
    <property type="match status" value="3"/>
</dbReference>